<reference evidence="2" key="1">
    <citation type="submission" date="2018-12" db="EMBL/GenBank/DDBJ databases">
        <title>Tengunoibacter tsumagoiensis gen. nov., sp. nov., Dictyobacter kobayashii sp. nov., D. alpinus sp. nov., and D. joshuensis sp. nov. and description of Dictyobacteraceae fam. nov. within the order Ktedonobacterales isolated from Tengu-no-mugimeshi.</title>
        <authorList>
            <person name="Wang C.M."/>
            <person name="Zheng Y."/>
            <person name="Sakai Y."/>
            <person name="Toyoda A."/>
            <person name="Minakuchi Y."/>
            <person name="Abe K."/>
            <person name="Yokota A."/>
            <person name="Yabe S."/>
        </authorList>
    </citation>
    <scope>NUCLEOTIDE SEQUENCE [LARGE SCALE GENOMIC DNA]</scope>
    <source>
        <strain evidence="2">Uno3</strain>
    </source>
</reference>
<accession>A0A402A2V8</accession>
<evidence type="ECO:0000313" key="1">
    <source>
        <dbReference type="EMBL" id="GCE13385.1"/>
    </source>
</evidence>
<dbReference type="Proteomes" id="UP000287352">
    <property type="component" value="Unassembled WGS sequence"/>
</dbReference>
<dbReference type="EMBL" id="BIFR01000001">
    <property type="protein sequence ID" value="GCE13385.1"/>
    <property type="molecule type" value="Genomic_DNA"/>
</dbReference>
<dbReference type="AlphaFoldDB" id="A0A402A2V8"/>
<organism evidence="1 2">
    <name type="scientific">Tengunoibacter tsumagoiensis</name>
    <dbReference type="NCBI Taxonomy" id="2014871"/>
    <lineage>
        <taxon>Bacteria</taxon>
        <taxon>Bacillati</taxon>
        <taxon>Chloroflexota</taxon>
        <taxon>Ktedonobacteria</taxon>
        <taxon>Ktedonobacterales</taxon>
        <taxon>Dictyobacteraceae</taxon>
        <taxon>Tengunoibacter</taxon>
    </lineage>
</organism>
<sequence length="170" mass="19143">MPGMTLVSAPKKSRSALRAQVDAVMQTNQSPQDTWCVVAINDAHAMTIWSQPHDPEQVGVRPSNHAEELLAVHYADKFHEYLDMLRETGCKVEIFLKKSPCNYGAGSCYELFKVMLLKERLNSDPNSVTLVYATVYGGYNGIYSQSSYEALEDFEKNTNFYTQQLAGYNL</sequence>
<comment type="caution">
    <text evidence="1">The sequence shown here is derived from an EMBL/GenBank/DDBJ whole genome shotgun (WGS) entry which is preliminary data.</text>
</comment>
<evidence type="ECO:0000313" key="2">
    <source>
        <dbReference type="Proteomes" id="UP000287352"/>
    </source>
</evidence>
<keyword evidence="2" id="KW-1185">Reference proteome</keyword>
<name>A0A402A2V8_9CHLR</name>
<gene>
    <name evidence="1" type="ORF">KTT_32440</name>
</gene>
<proteinExistence type="predicted"/>
<protein>
    <submittedName>
        <fullName evidence="1">Uncharacterized protein</fullName>
    </submittedName>
</protein>
<dbReference type="RefSeq" id="WP_126580914.1">
    <property type="nucleotide sequence ID" value="NZ_BIFR01000001.1"/>
</dbReference>